<name>A0AAV1WPC7_LUPLU</name>
<sequence>MRELWRVASQGIPYSSALRSTVWKSTNYIVVNGLHGYRIGKLVRESYDPLWIKGGGHCNLGVTLIT</sequence>
<evidence type="ECO:0000313" key="1">
    <source>
        <dbReference type="EMBL" id="CAL0310936.1"/>
    </source>
</evidence>
<protein>
    <submittedName>
        <fullName evidence="1">Uncharacterized protein</fullName>
    </submittedName>
</protein>
<comment type="caution">
    <text evidence="1">The sequence shown here is derived from an EMBL/GenBank/DDBJ whole genome shotgun (WGS) entry which is preliminary data.</text>
</comment>
<reference evidence="1 2" key="1">
    <citation type="submission" date="2024-03" db="EMBL/GenBank/DDBJ databases">
        <authorList>
            <person name="Martinez-Hernandez J."/>
        </authorList>
    </citation>
    <scope>NUCLEOTIDE SEQUENCE [LARGE SCALE GENOMIC DNA]</scope>
</reference>
<dbReference type="EMBL" id="CAXHTB010000008">
    <property type="protein sequence ID" value="CAL0310936.1"/>
    <property type="molecule type" value="Genomic_DNA"/>
</dbReference>
<dbReference type="AlphaFoldDB" id="A0AAV1WPC7"/>
<organism evidence="1 2">
    <name type="scientific">Lupinus luteus</name>
    <name type="common">European yellow lupine</name>
    <dbReference type="NCBI Taxonomy" id="3873"/>
    <lineage>
        <taxon>Eukaryota</taxon>
        <taxon>Viridiplantae</taxon>
        <taxon>Streptophyta</taxon>
        <taxon>Embryophyta</taxon>
        <taxon>Tracheophyta</taxon>
        <taxon>Spermatophyta</taxon>
        <taxon>Magnoliopsida</taxon>
        <taxon>eudicotyledons</taxon>
        <taxon>Gunneridae</taxon>
        <taxon>Pentapetalae</taxon>
        <taxon>rosids</taxon>
        <taxon>fabids</taxon>
        <taxon>Fabales</taxon>
        <taxon>Fabaceae</taxon>
        <taxon>Papilionoideae</taxon>
        <taxon>50 kb inversion clade</taxon>
        <taxon>genistoids sensu lato</taxon>
        <taxon>core genistoids</taxon>
        <taxon>Genisteae</taxon>
        <taxon>Lupinus</taxon>
    </lineage>
</organism>
<evidence type="ECO:0000313" key="2">
    <source>
        <dbReference type="Proteomes" id="UP001497480"/>
    </source>
</evidence>
<proteinExistence type="predicted"/>
<dbReference type="Proteomes" id="UP001497480">
    <property type="component" value="Unassembled WGS sequence"/>
</dbReference>
<gene>
    <name evidence="1" type="ORF">LLUT_LOCUS11996</name>
</gene>
<keyword evidence="2" id="KW-1185">Reference proteome</keyword>
<accession>A0AAV1WPC7</accession>